<comment type="caution">
    <text evidence="2">The sequence shown here is derived from an EMBL/GenBank/DDBJ whole genome shotgun (WGS) entry which is preliminary data.</text>
</comment>
<sequence length="364" mass="39343">MTRWRAFLSKSVRAINDERRANDEPTVKVPEVSAQLAAQWAQMSDEQKAELDPYIKEFEDQRQVATRKVSNVDIAAFHDVRAFAAKWQAEADDLHARTGVQMNHDVENFFLSVYRTDLATLGLRLESFMLSGATGLALNYVQGISALKSEIARLIHSKLCDCVGRLVSKMCYTNFHERITVPLRVIVQGWPLKKFASPSDIGSKSDLELLRHAWTNDTAKFVKLDDAEYDELCAQMSKRPVAMDDDESEPEDQPDHASGPTSTPSAVAISAADAVQAPVAGSPSPSTPPAVATPIPAAPVPSAASAPAPPASSAQNFILTVQGANGQMVNVATKTRKPRSDKGVKRGPRKGKENATAPTASPAA</sequence>
<proteinExistence type="predicted"/>
<protein>
    <submittedName>
        <fullName evidence="2">Uncharacterized protein</fullName>
    </submittedName>
</protein>
<dbReference type="Proteomes" id="UP000521943">
    <property type="component" value="Unassembled WGS sequence"/>
</dbReference>
<feature type="region of interest" description="Disordered" evidence="1">
    <location>
        <begin position="241"/>
        <end position="312"/>
    </location>
</feature>
<dbReference type="SUPFAM" id="SSF47095">
    <property type="entry name" value="HMG-box"/>
    <property type="match status" value="1"/>
</dbReference>
<feature type="compositionally biased region" description="Low complexity" evidence="1">
    <location>
        <begin position="265"/>
        <end position="312"/>
    </location>
</feature>
<evidence type="ECO:0000313" key="2">
    <source>
        <dbReference type="EMBL" id="KAF6741186.1"/>
    </source>
</evidence>
<evidence type="ECO:0000256" key="1">
    <source>
        <dbReference type="SAM" id="MobiDB-lite"/>
    </source>
</evidence>
<name>A0A8H6LU43_9AGAR</name>
<dbReference type="AlphaFoldDB" id="A0A8H6LU43"/>
<organism evidence="2 3">
    <name type="scientific">Ephemerocybe angulata</name>
    <dbReference type="NCBI Taxonomy" id="980116"/>
    <lineage>
        <taxon>Eukaryota</taxon>
        <taxon>Fungi</taxon>
        <taxon>Dikarya</taxon>
        <taxon>Basidiomycota</taxon>
        <taxon>Agaricomycotina</taxon>
        <taxon>Agaricomycetes</taxon>
        <taxon>Agaricomycetidae</taxon>
        <taxon>Agaricales</taxon>
        <taxon>Agaricineae</taxon>
        <taxon>Psathyrellaceae</taxon>
        <taxon>Ephemerocybe</taxon>
    </lineage>
</organism>
<dbReference type="OrthoDB" id="3016506at2759"/>
<evidence type="ECO:0000313" key="3">
    <source>
        <dbReference type="Proteomes" id="UP000521943"/>
    </source>
</evidence>
<keyword evidence="3" id="KW-1185">Reference proteome</keyword>
<dbReference type="InterPro" id="IPR036910">
    <property type="entry name" value="HMG_box_dom_sf"/>
</dbReference>
<dbReference type="EMBL" id="JACGCI010000276">
    <property type="protein sequence ID" value="KAF6741186.1"/>
    <property type="molecule type" value="Genomic_DNA"/>
</dbReference>
<feature type="compositionally biased region" description="Acidic residues" evidence="1">
    <location>
        <begin position="243"/>
        <end position="252"/>
    </location>
</feature>
<gene>
    <name evidence="2" type="ORF">DFP72DRAFT_862869</name>
</gene>
<accession>A0A8H6LU43</accession>
<reference evidence="2 3" key="1">
    <citation type="submission" date="2020-07" db="EMBL/GenBank/DDBJ databases">
        <title>Comparative genomics of pyrophilous fungi reveals a link between fire events and developmental genes.</title>
        <authorList>
            <consortium name="DOE Joint Genome Institute"/>
            <person name="Steindorff A.S."/>
            <person name="Carver A."/>
            <person name="Calhoun S."/>
            <person name="Stillman K."/>
            <person name="Liu H."/>
            <person name="Lipzen A."/>
            <person name="Pangilinan J."/>
            <person name="Labutti K."/>
            <person name="Bruns T.D."/>
            <person name="Grigoriev I.V."/>
        </authorList>
    </citation>
    <scope>NUCLEOTIDE SEQUENCE [LARGE SCALE GENOMIC DNA]</scope>
    <source>
        <strain evidence="2 3">CBS 144469</strain>
    </source>
</reference>
<feature type="region of interest" description="Disordered" evidence="1">
    <location>
        <begin position="328"/>
        <end position="364"/>
    </location>
</feature>